<dbReference type="SUPFAM" id="SSF54285">
    <property type="entry name" value="MoaD/ThiS"/>
    <property type="match status" value="1"/>
</dbReference>
<dbReference type="Gene3D" id="3.10.20.30">
    <property type="match status" value="1"/>
</dbReference>
<reference evidence="1" key="1">
    <citation type="submission" date="2016-12" db="EMBL/GenBank/DDBJ databases">
        <title>Arsenic respiratory pathways in the anoxic pelagic waters of the Pacific Ocean.</title>
        <authorList>
            <person name="Saunders J.K."/>
            <person name="Fuchsman C.A."/>
            <person name="McKay C."/>
            <person name="Rocap G."/>
        </authorList>
    </citation>
    <scope>NUCLEOTIDE SEQUENCE</scope>
</reference>
<accession>A0A2P0QJB0</accession>
<proteinExistence type="predicted"/>
<organism evidence="1">
    <name type="scientific">uncultured Pseudomonadota bacterium</name>
    <dbReference type="NCBI Taxonomy" id="153809"/>
    <lineage>
        <taxon>Bacteria</taxon>
        <taxon>Pseudomonadati</taxon>
        <taxon>Pseudomonadota</taxon>
        <taxon>environmental samples</taxon>
    </lineage>
</organism>
<dbReference type="InterPro" id="IPR012675">
    <property type="entry name" value="Beta-grasp_dom_sf"/>
</dbReference>
<name>A0A2P0QJB0_9PROT</name>
<dbReference type="Pfam" id="PF02597">
    <property type="entry name" value="ThiS"/>
    <property type="match status" value="1"/>
</dbReference>
<dbReference type="InterPro" id="IPR016155">
    <property type="entry name" value="Mopterin_synth/thiamin_S_b"/>
</dbReference>
<protein>
    <submittedName>
        <fullName evidence="1">Thiamine S/molybdopterin converting factor subunit 1</fullName>
    </submittedName>
</protein>
<dbReference type="EMBL" id="KY400105">
    <property type="protein sequence ID" value="ART90580.1"/>
    <property type="molecule type" value="Genomic_DNA"/>
</dbReference>
<dbReference type="AlphaFoldDB" id="A0A2P0QJB0"/>
<dbReference type="InterPro" id="IPR003749">
    <property type="entry name" value="ThiS/MoaD-like"/>
</dbReference>
<evidence type="ECO:0000313" key="1">
    <source>
        <dbReference type="EMBL" id="ART90580.1"/>
    </source>
</evidence>
<sequence>MARVLLPRSVGEQYADGETEFEIAGTTVREIVRALDARIPGIGELIQETMAVAVDGEIFQDPYLEEVQPDSELFVLPKIGGGTVL</sequence>
<dbReference type="CDD" id="cd17040">
    <property type="entry name" value="Ubl_MoaD_like"/>
    <property type="match status" value="1"/>
</dbReference>